<dbReference type="OrthoDB" id="9791827at2"/>
<proteinExistence type="predicted"/>
<dbReference type="InterPro" id="IPR029465">
    <property type="entry name" value="ATPgrasp_TupA"/>
</dbReference>
<dbReference type="AlphaFoldDB" id="A0A1I4Q2W3"/>
<keyword evidence="2" id="KW-1185">Reference proteome</keyword>
<sequence>MTNVALTDRFRDRLIRYQEEHRRRNIPQPSFYVKLAERKRLADRVRRLRGIGDEPIREMATKIGQKAVAQKAGVYTAEIYQGPFTSLSEFELNALPNRFVIKPIVGSGSNGVFLLEKRDGLLFDIVSKKSYPPDLNSLHSAGLSRFEGCPLIAEELIGIDGLPSVDWKVFAFFGEIGFIRQMDLRNPQKCYKMWSSKGQDLGKIDKYSLEYNSALPPPNDFEALVNAARAVSLSINTPFVRVDLYESKRGPSLGEVTFAPGSLWKHTYLQIFTPEWDRKLGEMWEEAQARLIERVGDNYIP</sequence>
<dbReference type="Gene3D" id="3.30.470.20">
    <property type="entry name" value="ATP-grasp fold, B domain"/>
    <property type="match status" value="1"/>
</dbReference>
<dbReference type="SUPFAM" id="SSF56059">
    <property type="entry name" value="Glutathione synthetase ATP-binding domain-like"/>
    <property type="match status" value="1"/>
</dbReference>
<evidence type="ECO:0000313" key="2">
    <source>
        <dbReference type="Proteomes" id="UP000199144"/>
    </source>
</evidence>
<dbReference type="STRING" id="254406.SAMN04488042_106155"/>
<accession>A0A1I4Q2W3</accession>
<dbReference type="EMBL" id="FOTQ01000006">
    <property type="protein sequence ID" value="SFM34206.1"/>
    <property type="molecule type" value="Genomic_DNA"/>
</dbReference>
<dbReference type="Pfam" id="PF14305">
    <property type="entry name" value="ATPgrasp_TupA"/>
    <property type="match status" value="1"/>
</dbReference>
<dbReference type="Proteomes" id="UP000199144">
    <property type="component" value="Unassembled WGS sequence"/>
</dbReference>
<protein>
    <submittedName>
        <fullName evidence="1">TupA-like ATPgrasp</fullName>
    </submittedName>
</protein>
<reference evidence="1 2" key="1">
    <citation type="submission" date="2016-10" db="EMBL/GenBank/DDBJ databases">
        <authorList>
            <person name="de Groot N.N."/>
        </authorList>
    </citation>
    <scope>NUCLEOTIDE SEQUENCE [LARGE SCALE GENOMIC DNA]</scope>
    <source>
        <strain evidence="1 2">DSM 15283</strain>
    </source>
</reference>
<name>A0A1I4Q2W3_9RHOB</name>
<organism evidence="1 2">
    <name type="scientific">Shimia aestuarii</name>
    <dbReference type="NCBI Taxonomy" id="254406"/>
    <lineage>
        <taxon>Bacteria</taxon>
        <taxon>Pseudomonadati</taxon>
        <taxon>Pseudomonadota</taxon>
        <taxon>Alphaproteobacteria</taxon>
        <taxon>Rhodobacterales</taxon>
        <taxon>Roseobacteraceae</taxon>
    </lineage>
</organism>
<evidence type="ECO:0000313" key="1">
    <source>
        <dbReference type="EMBL" id="SFM34206.1"/>
    </source>
</evidence>
<gene>
    <name evidence="1" type="ORF">SAMN04488042_106155</name>
</gene>